<evidence type="ECO:0000256" key="5">
    <source>
        <dbReference type="ARBA" id="ARBA00022692"/>
    </source>
</evidence>
<accession>F4Y2P2</accession>
<dbReference type="Pfam" id="PF00474">
    <property type="entry name" value="SSF"/>
    <property type="match status" value="1"/>
</dbReference>
<evidence type="ECO:0000256" key="10">
    <source>
        <dbReference type="ARBA" id="ARBA00023136"/>
    </source>
</evidence>
<dbReference type="PANTHER" id="PTHR48086">
    <property type="entry name" value="SODIUM/PROLINE SYMPORTER-RELATED"/>
    <property type="match status" value="1"/>
</dbReference>
<feature type="transmembrane region" description="Helical" evidence="14">
    <location>
        <begin position="70"/>
        <end position="91"/>
    </location>
</feature>
<dbReference type="HOGENOM" id="CLU_2070460_0_0_3"/>
<keyword evidence="9" id="KW-0406">Ion transport</keyword>
<evidence type="ECO:0000256" key="4">
    <source>
        <dbReference type="ARBA" id="ARBA00022475"/>
    </source>
</evidence>
<evidence type="ECO:0000256" key="12">
    <source>
        <dbReference type="ARBA" id="ARBA00033708"/>
    </source>
</evidence>
<keyword evidence="5 14" id="KW-0812">Transmembrane</keyword>
<dbReference type="eggNOG" id="COG0591">
    <property type="taxonomic scope" value="Bacteria"/>
</dbReference>
<keyword evidence="7 14" id="KW-1133">Transmembrane helix</keyword>
<keyword evidence="16" id="KW-1185">Reference proteome</keyword>
<evidence type="ECO:0000256" key="6">
    <source>
        <dbReference type="ARBA" id="ARBA00022847"/>
    </source>
</evidence>
<evidence type="ECO:0000256" key="2">
    <source>
        <dbReference type="ARBA" id="ARBA00006434"/>
    </source>
</evidence>
<evidence type="ECO:0000313" key="15">
    <source>
        <dbReference type="EMBL" id="EGJ28886.1"/>
    </source>
</evidence>
<name>F4Y2P2_9CYAN</name>
<evidence type="ECO:0000256" key="13">
    <source>
        <dbReference type="RuleBase" id="RU362091"/>
    </source>
</evidence>
<dbReference type="AlphaFoldDB" id="F4Y2P2"/>
<dbReference type="GO" id="GO:0015293">
    <property type="term" value="F:symporter activity"/>
    <property type="evidence" value="ECO:0007669"/>
    <property type="project" value="UniProtKB-KW"/>
</dbReference>
<comment type="similarity">
    <text evidence="2 13">Belongs to the sodium:solute symporter (SSF) (TC 2.A.21) family.</text>
</comment>
<evidence type="ECO:0000256" key="9">
    <source>
        <dbReference type="ARBA" id="ARBA00023065"/>
    </source>
</evidence>
<dbReference type="EMBL" id="GL890971">
    <property type="protein sequence ID" value="EGJ28886.1"/>
    <property type="molecule type" value="Genomic_DNA"/>
</dbReference>
<keyword evidence="8" id="KW-0915">Sodium</keyword>
<keyword evidence="3" id="KW-0813">Transport</keyword>
<evidence type="ECO:0000256" key="1">
    <source>
        <dbReference type="ARBA" id="ARBA00004651"/>
    </source>
</evidence>
<protein>
    <submittedName>
        <fullName evidence="15">Na+/proline symporter</fullName>
    </submittedName>
</protein>
<evidence type="ECO:0000256" key="14">
    <source>
        <dbReference type="SAM" id="Phobius"/>
    </source>
</evidence>
<keyword evidence="10 14" id="KW-0472">Membrane</keyword>
<comment type="subcellular location">
    <subcellularLocation>
        <location evidence="1">Cell membrane</location>
        <topology evidence="1">Multi-pass membrane protein</topology>
    </subcellularLocation>
</comment>
<dbReference type="GO" id="GO:0005886">
    <property type="term" value="C:plasma membrane"/>
    <property type="evidence" value="ECO:0007669"/>
    <property type="project" value="UniProtKB-SubCell"/>
</dbReference>
<dbReference type="PROSITE" id="PS50283">
    <property type="entry name" value="NA_SOLUT_SYMP_3"/>
    <property type="match status" value="1"/>
</dbReference>
<organism evidence="15 16">
    <name type="scientific">Moorena producens 3L</name>
    <dbReference type="NCBI Taxonomy" id="489825"/>
    <lineage>
        <taxon>Bacteria</taxon>
        <taxon>Bacillati</taxon>
        <taxon>Cyanobacteriota</taxon>
        <taxon>Cyanophyceae</taxon>
        <taxon>Coleofasciculales</taxon>
        <taxon>Coleofasciculaceae</taxon>
        <taxon>Moorena</taxon>
    </lineage>
</organism>
<dbReference type="InterPro" id="IPR038377">
    <property type="entry name" value="Na/Glc_symporter_sf"/>
</dbReference>
<keyword evidence="11" id="KW-0739">Sodium transport</keyword>
<feature type="transmembrane region" description="Helical" evidence="14">
    <location>
        <begin position="44"/>
        <end position="64"/>
    </location>
</feature>
<dbReference type="InterPro" id="IPR001734">
    <property type="entry name" value="Na/solute_symporter"/>
</dbReference>
<reference evidence="16" key="1">
    <citation type="journal article" date="2011" name="Proc. Natl. Acad. Sci. U.S.A.">
        <title>Genomic insights into the physiology and ecology of the marine filamentous cyanobacterium Lyngbya majuscula.</title>
        <authorList>
            <person name="Jones A.C."/>
            <person name="Monroe E.A."/>
            <person name="Podell S."/>
            <person name="Hess W.R."/>
            <person name="Klages S."/>
            <person name="Esquenazi E."/>
            <person name="Niessen S."/>
            <person name="Hoover H."/>
            <person name="Rothmann M."/>
            <person name="Lasken R.S."/>
            <person name="Yates J.R.III."/>
            <person name="Reinhardt R."/>
            <person name="Kube M."/>
            <person name="Burkart M.D."/>
            <person name="Allen E.E."/>
            <person name="Dorrestein P.C."/>
            <person name="Gerwick W.H."/>
            <person name="Gerwick L."/>
        </authorList>
    </citation>
    <scope>NUCLEOTIDE SEQUENCE [LARGE SCALE GENOMIC DNA]</scope>
    <source>
        <strain evidence="16">3L</strain>
    </source>
</reference>
<sequence length="118" mass="12364">MLAGVFSVIASTADSQLLVCSSAIARDISPGLDRRMSRKYGVKYEQFMTLVVGLLAVIAAISISSTVFSLVLFASGAVASSLGPAMLMILLKRRTHYLALNSVRSLGVANPTDKSGGL</sequence>
<dbReference type="PANTHER" id="PTHR48086:SF3">
    <property type="entry name" value="SODIUM_PROLINE SYMPORTER"/>
    <property type="match status" value="1"/>
</dbReference>
<evidence type="ECO:0000256" key="3">
    <source>
        <dbReference type="ARBA" id="ARBA00022448"/>
    </source>
</evidence>
<evidence type="ECO:0000313" key="16">
    <source>
        <dbReference type="Proteomes" id="UP000003959"/>
    </source>
</evidence>
<comment type="catalytic activity">
    <reaction evidence="12">
        <text>L-proline(in) + Na(+)(in) = L-proline(out) + Na(+)(out)</text>
        <dbReference type="Rhea" id="RHEA:28967"/>
        <dbReference type="ChEBI" id="CHEBI:29101"/>
        <dbReference type="ChEBI" id="CHEBI:60039"/>
    </reaction>
</comment>
<dbReference type="GO" id="GO:0006814">
    <property type="term" value="P:sodium ion transport"/>
    <property type="evidence" value="ECO:0007669"/>
    <property type="project" value="UniProtKB-KW"/>
</dbReference>
<evidence type="ECO:0000256" key="7">
    <source>
        <dbReference type="ARBA" id="ARBA00022989"/>
    </source>
</evidence>
<dbReference type="Proteomes" id="UP000003959">
    <property type="component" value="Unassembled WGS sequence"/>
</dbReference>
<dbReference type="RefSeq" id="WP_008190749.1">
    <property type="nucleotide sequence ID" value="NZ_GL890971.1"/>
</dbReference>
<keyword evidence="4" id="KW-1003">Cell membrane</keyword>
<dbReference type="InterPro" id="IPR050277">
    <property type="entry name" value="Sodium:Solute_Symporter"/>
</dbReference>
<keyword evidence="6" id="KW-0769">Symport</keyword>
<gene>
    <name evidence="15" type="ORF">LYNGBM3L_69530</name>
</gene>
<proteinExistence type="inferred from homology"/>
<dbReference type="Gene3D" id="1.20.1730.10">
    <property type="entry name" value="Sodium/glucose cotransporter"/>
    <property type="match status" value="1"/>
</dbReference>
<evidence type="ECO:0000256" key="11">
    <source>
        <dbReference type="ARBA" id="ARBA00023201"/>
    </source>
</evidence>
<evidence type="ECO:0000256" key="8">
    <source>
        <dbReference type="ARBA" id="ARBA00023053"/>
    </source>
</evidence>